<reference evidence="10" key="1">
    <citation type="submission" date="2019-05" db="EMBL/GenBank/DDBJ databases">
        <title>Annotation for the trematode Fasciolopsis buski.</title>
        <authorList>
            <person name="Choi Y.-J."/>
        </authorList>
    </citation>
    <scope>NUCLEOTIDE SEQUENCE</scope>
    <source>
        <strain evidence="10">HT</strain>
        <tissue evidence="10">Whole worm</tissue>
    </source>
</reference>
<keyword evidence="4" id="KW-0963">Cytoplasm</keyword>
<keyword evidence="6" id="KW-0808">Transferase</keyword>
<name>A0A8E0RZ88_9TREM</name>
<dbReference type="CDD" id="cd02440">
    <property type="entry name" value="AdoMet_MTases"/>
    <property type="match status" value="1"/>
</dbReference>
<evidence type="ECO:0000256" key="1">
    <source>
        <dbReference type="ARBA" id="ARBA00004123"/>
    </source>
</evidence>
<evidence type="ECO:0000256" key="6">
    <source>
        <dbReference type="ARBA" id="ARBA00022679"/>
    </source>
</evidence>
<organism evidence="10 11">
    <name type="scientific">Fasciolopsis buskii</name>
    <dbReference type="NCBI Taxonomy" id="27845"/>
    <lineage>
        <taxon>Eukaryota</taxon>
        <taxon>Metazoa</taxon>
        <taxon>Spiralia</taxon>
        <taxon>Lophotrochozoa</taxon>
        <taxon>Platyhelminthes</taxon>
        <taxon>Trematoda</taxon>
        <taxon>Digenea</taxon>
        <taxon>Plagiorchiida</taxon>
        <taxon>Echinostomata</taxon>
        <taxon>Echinostomatoidea</taxon>
        <taxon>Fasciolidae</taxon>
        <taxon>Fasciolopsis</taxon>
    </lineage>
</organism>
<dbReference type="Pfam" id="PF10294">
    <property type="entry name" value="Methyltransf_16"/>
    <property type="match status" value="1"/>
</dbReference>
<evidence type="ECO:0000256" key="3">
    <source>
        <dbReference type="ARBA" id="ARBA00012533"/>
    </source>
</evidence>
<dbReference type="InterPro" id="IPR029063">
    <property type="entry name" value="SAM-dependent_MTases_sf"/>
</dbReference>
<dbReference type="PANTHER" id="PTHR14614:SF39">
    <property type="entry name" value="HISTIDINE PROTEIN METHYLTRANSFERASE 1 HOMOLOG"/>
    <property type="match status" value="1"/>
</dbReference>
<evidence type="ECO:0000256" key="9">
    <source>
        <dbReference type="ARBA" id="ARBA00038126"/>
    </source>
</evidence>
<comment type="similarity">
    <text evidence="9">Belongs to the methyltransferase superfamily. METTL18 family.</text>
</comment>
<comment type="subcellular location">
    <subcellularLocation>
        <location evidence="2">Cytoplasm</location>
    </subcellularLocation>
    <subcellularLocation>
        <location evidence="1">Nucleus</location>
    </subcellularLocation>
</comment>
<evidence type="ECO:0000256" key="4">
    <source>
        <dbReference type="ARBA" id="ARBA00022490"/>
    </source>
</evidence>
<dbReference type="GO" id="GO:0005737">
    <property type="term" value="C:cytoplasm"/>
    <property type="evidence" value="ECO:0007669"/>
    <property type="project" value="UniProtKB-SubCell"/>
</dbReference>
<dbReference type="SUPFAM" id="SSF53335">
    <property type="entry name" value="S-adenosyl-L-methionine-dependent methyltransferases"/>
    <property type="match status" value="1"/>
</dbReference>
<protein>
    <recommendedName>
        <fullName evidence="3">protein-histidine N-methyltransferase</fullName>
        <ecNumber evidence="3">2.1.1.85</ecNumber>
    </recommendedName>
</protein>
<dbReference type="AlphaFoldDB" id="A0A8E0RZ88"/>
<feature type="non-terminal residue" evidence="10">
    <location>
        <position position="231"/>
    </location>
</feature>
<keyword evidence="11" id="KW-1185">Reference proteome</keyword>
<proteinExistence type="inferred from homology"/>
<keyword evidence="7" id="KW-0949">S-adenosyl-L-methionine</keyword>
<accession>A0A8E0RZ88</accession>
<dbReference type="InterPro" id="IPR019410">
    <property type="entry name" value="Methyltransf_16"/>
</dbReference>
<dbReference type="OrthoDB" id="1723750at2759"/>
<sequence length="231" mass="25764">ILAFNLVSEKALEQFLHEKANTEENRNAVLISICSGKDIVPGVIEGGFTVWNGSRQMVDFLISHKHLESLRTKRILDLGCGAGIPGLAALKVGASAVTFQDYNPEVLIYWTIPNVLLNASGPELSRVHFISGDWVQLATEWKSERYDVILSCETIYRSDLYSRLHRICDACLAADGEILLLCKISYGPGGTLWDFLDFVNTQQRFCTTVTQVTCEGVQTFLIQMKRIFASI</sequence>
<dbReference type="EC" id="2.1.1.85" evidence="3"/>
<dbReference type="Gene3D" id="3.40.50.150">
    <property type="entry name" value="Vaccinia Virus protein VP39"/>
    <property type="match status" value="1"/>
</dbReference>
<keyword evidence="8" id="KW-0539">Nucleus</keyword>
<comment type="caution">
    <text evidence="10">The sequence shown here is derived from an EMBL/GenBank/DDBJ whole genome shotgun (WGS) entry which is preliminary data.</text>
</comment>
<evidence type="ECO:0000256" key="8">
    <source>
        <dbReference type="ARBA" id="ARBA00023242"/>
    </source>
</evidence>
<dbReference type="PANTHER" id="PTHR14614">
    <property type="entry name" value="HEPATOCELLULAR CARCINOMA-ASSOCIATED ANTIGEN"/>
    <property type="match status" value="1"/>
</dbReference>
<gene>
    <name evidence="10" type="ORF">FBUS_08538</name>
</gene>
<evidence type="ECO:0000313" key="11">
    <source>
        <dbReference type="Proteomes" id="UP000728185"/>
    </source>
</evidence>
<dbReference type="GO" id="GO:0005634">
    <property type="term" value="C:nucleus"/>
    <property type="evidence" value="ECO:0007669"/>
    <property type="project" value="UniProtKB-SubCell"/>
</dbReference>
<evidence type="ECO:0000313" key="10">
    <source>
        <dbReference type="EMBL" id="KAA0197522.1"/>
    </source>
</evidence>
<dbReference type="Proteomes" id="UP000728185">
    <property type="component" value="Unassembled WGS sequence"/>
</dbReference>
<evidence type="ECO:0000256" key="2">
    <source>
        <dbReference type="ARBA" id="ARBA00004496"/>
    </source>
</evidence>
<dbReference type="GO" id="GO:0018064">
    <property type="term" value="F:protein-L-histidine N-tele-methyltransferase activity"/>
    <property type="evidence" value="ECO:0007669"/>
    <property type="project" value="UniProtKB-EC"/>
</dbReference>
<dbReference type="GO" id="GO:0032259">
    <property type="term" value="P:methylation"/>
    <property type="evidence" value="ECO:0007669"/>
    <property type="project" value="UniProtKB-KW"/>
</dbReference>
<keyword evidence="5" id="KW-0489">Methyltransferase</keyword>
<evidence type="ECO:0000256" key="5">
    <source>
        <dbReference type="ARBA" id="ARBA00022603"/>
    </source>
</evidence>
<dbReference type="EMBL" id="LUCM01002334">
    <property type="protein sequence ID" value="KAA0197522.1"/>
    <property type="molecule type" value="Genomic_DNA"/>
</dbReference>
<evidence type="ECO:0000256" key="7">
    <source>
        <dbReference type="ARBA" id="ARBA00022691"/>
    </source>
</evidence>